<name>A0ABX1DVZ3_9HYPH</name>
<evidence type="ECO:0000256" key="2">
    <source>
        <dbReference type="SAM" id="SignalP"/>
    </source>
</evidence>
<dbReference type="Proteomes" id="UP000568486">
    <property type="component" value="Unassembled WGS sequence"/>
</dbReference>
<evidence type="ECO:0000313" key="4">
    <source>
        <dbReference type="Proteomes" id="UP000568486"/>
    </source>
</evidence>
<gene>
    <name evidence="3" type="ORF">HED52_03090</name>
</gene>
<evidence type="ECO:0000313" key="3">
    <source>
        <dbReference type="EMBL" id="NKC27732.1"/>
    </source>
</evidence>
<dbReference type="EMBL" id="JAAVLR010000001">
    <property type="protein sequence ID" value="NKC27732.1"/>
    <property type="molecule type" value="Genomic_DNA"/>
</dbReference>
<accession>A0ABX1DVZ3</accession>
<reference evidence="3 4" key="1">
    <citation type="submission" date="2020-03" db="EMBL/GenBank/DDBJ databases">
        <title>Whole genome sequencing of clinical and environmental type strains of Ochrobactrum.</title>
        <authorList>
            <person name="Dharne M."/>
        </authorList>
    </citation>
    <scope>NUCLEOTIDE SEQUENCE [LARGE SCALE GENOMIC DNA]</scope>
    <source>
        <strain evidence="3 4">DSM 22292</strain>
    </source>
</reference>
<evidence type="ECO:0000256" key="1">
    <source>
        <dbReference type="SAM" id="MobiDB-lite"/>
    </source>
</evidence>
<feature type="compositionally biased region" description="Low complexity" evidence="1">
    <location>
        <begin position="42"/>
        <end position="98"/>
    </location>
</feature>
<evidence type="ECO:0008006" key="5">
    <source>
        <dbReference type="Google" id="ProtNLM"/>
    </source>
</evidence>
<sequence length="225" mass="22942">MKPNMNKAHLSTMLFLAGMLTSVLAACNSTESALNVQGSNQGPGPASGQNSGQSSGQSSGQTVAPATTPGTPATGTAQPAGTTATGTTPATTAPATPQRSAGLKPGKLHIAPIVGAPVNVVTPLTHRINDDAKAKGIELAGNNDTGAAYVMKGYFSVLSEDNQTTVLYVWDVLDASGNRLHRIQGQEKVPGAAADSWSVVPASAMQAIADRTMQEYSTWLAANRA</sequence>
<feature type="region of interest" description="Disordered" evidence="1">
    <location>
        <begin position="35"/>
        <end position="104"/>
    </location>
</feature>
<dbReference type="RefSeq" id="WP_063620761.1">
    <property type="nucleotide sequence ID" value="NZ_JBHEEV010000004.1"/>
</dbReference>
<dbReference type="PROSITE" id="PS51257">
    <property type="entry name" value="PROKAR_LIPOPROTEIN"/>
    <property type="match status" value="1"/>
</dbReference>
<feature type="chain" id="PRO_5045303032" description="Lipoprotein" evidence="2">
    <location>
        <begin position="26"/>
        <end position="225"/>
    </location>
</feature>
<keyword evidence="2" id="KW-0732">Signal</keyword>
<proteinExistence type="predicted"/>
<keyword evidence="4" id="KW-1185">Reference proteome</keyword>
<feature type="signal peptide" evidence="2">
    <location>
        <begin position="1"/>
        <end position="25"/>
    </location>
</feature>
<protein>
    <recommendedName>
        <fullName evidence="5">Lipoprotein</fullName>
    </recommendedName>
</protein>
<organism evidence="3 4">
    <name type="scientific">Brucella ciceri</name>
    <dbReference type="NCBI Taxonomy" id="391287"/>
    <lineage>
        <taxon>Bacteria</taxon>
        <taxon>Pseudomonadati</taxon>
        <taxon>Pseudomonadota</taxon>
        <taxon>Alphaproteobacteria</taxon>
        <taxon>Hyphomicrobiales</taxon>
        <taxon>Brucellaceae</taxon>
        <taxon>Brucella/Ochrobactrum group</taxon>
        <taxon>Brucella</taxon>
    </lineage>
</organism>
<comment type="caution">
    <text evidence="3">The sequence shown here is derived from an EMBL/GenBank/DDBJ whole genome shotgun (WGS) entry which is preliminary data.</text>
</comment>